<accession>A0ABU6QQ02</accession>
<feature type="compositionally biased region" description="Low complexity" evidence="1">
    <location>
        <begin position="1"/>
        <end position="20"/>
    </location>
</feature>
<evidence type="ECO:0000313" key="3">
    <source>
        <dbReference type="Proteomes" id="UP001341840"/>
    </source>
</evidence>
<comment type="caution">
    <text evidence="2">The sequence shown here is derived from an EMBL/GenBank/DDBJ whole genome shotgun (WGS) entry which is preliminary data.</text>
</comment>
<dbReference type="Proteomes" id="UP001341840">
    <property type="component" value="Unassembled WGS sequence"/>
</dbReference>
<sequence length="141" mass="15098">MASSNSSSSRSSGESYPKRSSSSEERVVPPAIRAEAPIADEAPVLVASEGSFILLKDGLRAPDPCVDSAVIWQKQIFLPFTIDSRVFSFLGPILVPRKGNSTNSPTKRVHSHLSRVDGKVGSYLWGPMGNPRSHSGSPSCM</sequence>
<reference evidence="2 3" key="1">
    <citation type="journal article" date="2023" name="Plants (Basel)">
        <title>Bridging the Gap: Combining Genomics and Transcriptomics Approaches to Understand Stylosanthes scabra, an Orphan Legume from the Brazilian Caatinga.</title>
        <authorList>
            <person name="Ferreira-Neto J.R.C."/>
            <person name="da Silva M.D."/>
            <person name="Binneck E."/>
            <person name="de Melo N.F."/>
            <person name="da Silva R.H."/>
            <person name="de Melo A.L.T.M."/>
            <person name="Pandolfi V."/>
            <person name="Bustamante F.O."/>
            <person name="Brasileiro-Vidal A.C."/>
            <person name="Benko-Iseppon A.M."/>
        </authorList>
    </citation>
    <scope>NUCLEOTIDE SEQUENCE [LARGE SCALE GENOMIC DNA]</scope>
    <source>
        <tissue evidence="2">Leaves</tissue>
    </source>
</reference>
<evidence type="ECO:0000256" key="1">
    <source>
        <dbReference type="SAM" id="MobiDB-lite"/>
    </source>
</evidence>
<dbReference type="EMBL" id="JASCZI010001020">
    <property type="protein sequence ID" value="MED6114084.1"/>
    <property type="molecule type" value="Genomic_DNA"/>
</dbReference>
<gene>
    <name evidence="2" type="ORF">PIB30_076909</name>
</gene>
<keyword evidence="3" id="KW-1185">Reference proteome</keyword>
<feature type="region of interest" description="Disordered" evidence="1">
    <location>
        <begin position="1"/>
        <end position="34"/>
    </location>
</feature>
<proteinExistence type="predicted"/>
<protein>
    <submittedName>
        <fullName evidence="2">Uncharacterized protein</fullName>
    </submittedName>
</protein>
<evidence type="ECO:0000313" key="2">
    <source>
        <dbReference type="EMBL" id="MED6114084.1"/>
    </source>
</evidence>
<organism evidence="2 3">
    <name type="scientific">Stylosanthes scabra</name>
    <dbReference type="NCBI Taxonomy" id="79078"/>
    <lineage>
        <taxon>Eukaryota</taxon>
        <taxon>Viridiplantae</taxon>
        <taxon>Streptophyta</taxon>
        <taxon>Embryophyta</taxon>
        <taxon>Tracheophyta</taxon>
        <taxon>Spermatophyta</taxon>
        <taxon>Magnoliopsida</taxon>
        <taxon>eudicotyledons</taxon>
        <taxon>Gunneridae</taxon>
        <taxon>Pentapetalae</taxon>
        <taxon>rosids</taxon>
        <taxon>fabids</taxon>
        <taxon>Fabales</taxon>
        <taxon>Fabaceae</taxon>
        <taxon>Papilionoideae</taxon>
        <taxon>50 kb inversion clade</taxon>
        <taxon>dalbergioids sensu lato</taxon>
        <taxon>Dalbergieae</taxon>
        <taxon>Pterocarpus clade</taxon>
        <taxon>Stylosanthes</taxon>
    </lineage>
</organism>
<name>A0ABU6QQ02_9FABA</name>